<dbReference type="OrthoDB" id="10258327at2759"/>
<dbReference type="InterPro" id="IPR006939">
    <property type="entry name" value="SNF5"/>
</dbReference>
<evidence type="ECO:0000256" key="1">
    <source>
        <dbReference type="SAM" id="MobiDB-lite"/>
    </source>
</evidence>
<keyword evidence="3" id="KW-1185">Reference proteome</keyword>
<evidence type="ECO:0000313" key="3">
    <source>
        <dbReference type="Proteomes" id="UP000030653"/>
    </source>
</evidence>
<dbReference type="GeneID" id="63685650"/>
<feature type="region of interest" description="Disordered" evidence="1">
    <location>
        <begin position="79"/>
        <end position="106"/>
    </location>
</feature>
<dbReference type="Proteomes" id="UP000030653">
    <property type="component" value="Unassembled WGS sequence"/>
</dbReference>
<feature type="compositionally biased region" description="Low complexity" evidence="1">
    <location>
        <begin position="188"/>
        <end position="199"/>
    </location>
</feature>
<name>M5FTJ0_DACPD</name>
<gene>
    <name evidence="2" type="ORF">DACRYDRAFT_118498</name>
</gene>
<feature type="compositionally biased region" description="Acidic residues" evidence="1">
    <location>
        <begin position="171"/>
        <end position="187"/>
    </location>
</feature>
<dbReference type="EMBL" id="JH795872">
    <property type="protein sequence ID" value="EJT98694.1"/>
    <property type="molecule type" value="Genomic_DNA"/>
</dbReference>
<dbReference type="RefSeq" id="XP_040625592.1">
    <property type="nucleotide sequence ID" value="XM_040770588.1"/>
</dbReference>
<feature type="region of interest" description="Disordered" evidence="1">
    <location>
        <begin position="135"/>
        <end position="224"/>
    </location>
</feature>
<protein>
    <submittedName>
        <fullName evidence="2">SNF5-domain-containing protein</fullName>
    </submittedName>
</protein>
<feature type="compositionally biased region" description="Pro residues" evidence="1">
    <location>
        <begin position="97"/>
        <end position="106"/>
    </location>
</feature>
<evidence type="ECO:0000313" key="2">
    <source>
        <dbReference type="EMBL" id="EJT98694.1"/>
    </source>
</evidence>
<organism evidence="2 3">
    <name type="scientific">Dacryopinax primogenitus (strain DJM 731)</name>
    <name type="common">Brown rot fungus</name>
    <dbReference type="NCBI Taxonomy" id="1858805"/>
    <lineage>
        <taxon>Eukaryota</taxon>
        <taxon>Fungi</taxon>
        <taxon>Dikarya</taxon>
        <taxon>Basidiomycota</taxon>
        <taxon>Agaricomycotina</taxon>
        <taxon>Dacrymycetes</taxon>
        <taxon>Dacrymycetales</taxon>
        <taxon>Dacrymycetaceae</taxon>
        <taxon>Dacryopinax</taxon>
    </lineage>
</organism>
<dbReference type="OMA" id="VEVQGIW"/>
<dbReference type="Pfam" id="PF04855">
    <property type="entry name" value="SNF5"/>
    <property type="match status" value="1"/>
</dbReference>
<reference evidence="2 3" key="1">
    <citation type="journal article" date="2012" name="Science">
        <title>The Paleozoic origin of enzymatic lignin decomposition reconstructed from 31 fungal genomes.</title>
        <authorList>
            <person name="Floudas D."/>
            <person name="Binder M."/>
            <person name="Riley R."/>
            <person name="Barry K."/>
            <person name="Blanchette R.A."/>
            <person name="Henrissat B."/>
            <person name="Martinez A.T."/>
            <person name="Otillar R."/>
            <person name="Spatafora J.W."/>
            <person name="Yadav J.S."/>
            <person name="Aerts A."/>
            <person name="Benoit I."/>
            <person name="Boyd A."/>
            <person name="Carlson A."/>
            <person name="Copeland A."/>
            <person name="Coutinho P.M."/>
            <person name="de Vries R.P."/>
            <person name="Ferreira P."/>
            <person name="Findley K."/>
            <person name="Foster B."/>
            <person name="Gaskell J."/>
            <person name="Glotzer D."/>
            <person name="Gorecki P."/>
            <person name="Heitman J."/>
            <person name="Hesse C."/>
            <person name="Hori C."/>
            <person name="Igarashi K."/>
            <person name="Jurgens J.A."/>
            <person name="Kallen N."/>
            <person name="Kersten P."/>
            <person name="Kohler A."/>
            <person name="Kuees U."/>
            <person name="Kumar T.K.A."/>
            <person name="Kuo A."/>
            <person name="LaButti K."/>
            <person name="Larrondo L.F."/>
            <person name="Lindquist E."/>
            <person name="Ling A."/>
            <person name="Lombard V."/>
            <person name="Lucas S."/>
            <person name="Lundell T."/>
            <person name="Martin R."/>
            <person name="McLaughlin D.J."/>
            <person name="Morgenstern I."/>
            <person name="Morin E."/>
            <person name="Murat C."/>
            <person name="Nagy L.G."/>
            <person name="Nolan M."/>
            <person name="Ohm R.A."/>
            <person name="Patyshakuliyeva A."/>
            <person name="Rokas A."/>
            <person name="Ruiz-Duenas F.J."/>
            <person name="Sabat G."/>
            <person name="Salamov A."/>
            <person name="Samejima M."/>
            <person name="Schmutz J."/>
            <person name="Slot J.C."/>
            <person name="St John F."/>
            <person name="Stenlid J."/>
            <person name="Sun H."/>
            <person name="Sun S."/>
            <person name="Syed K."/>
            <person name="Tsang A."/>
            <person name="Wiebenga A."/>
            <person name="Young D."/>
            <person name="Pisabarro A."/>
            <person name="Eastwood D.C."/>
            <person name="Martin F."/>
            <person name="Cullen D."/>
            <person name="Grigoriev I.V."/>
            <person name="Hibbett D.S."/>
        </authorList>
    </citation>
    <scope>NUCLEOTIDE SEQUENCE [LARGE SCALE GENOMIC DNA]</scope>
    <source>
        <strain evidence="2 3">DJM-731 SS1</strain>
    </source>
</reference>
<dbReference type="GO" id="GO:0000228">
    <property type="term" value="C:nuclear chromosome"/>
    <property type="evidence" value="ECO:0007669"/>
    <property type="project" value="InterPro"/>
</dbReference>
<accession>M5FTJ0</accession>
<sequence>MSVSTPLSHHAPVPQPSKSSLQLAGTITPSIGPIRRSTRSRPASHAVSPAPQGTPTRYQPYARTASAHSASATPVAIAPAQQSGAAQYTQPTAQTLPPLPGPNPRIPRPQKQALQTTFPSRLRTGSTLLVQPLHLAPPAPTTSGTNTFVAVPADGGRSRRGKAINYAELDSFSESDEEEEEPEEEGSEYAGEGASVPVAGGAGAKTAAKKESTELDRTWLGEPPPKKYISKTPVSLMPVPHITQEAIDKNSSTRECLIPIRVEFDTTTHRIRDCFLWNLYESHLQPEAFAHQFLSEIDVPLSYADQVVAMIRAQIEDNEGIATFGEDEVEEDDEEGPDCRVLLNLDVQIAAYHLMDTIEYSLDPSSSDVLSPSALAHTLASDLSLPTSSTPLIAHALTEELLRRKKDAIDSGVLGGVPQSRARPKEGVGIWREVPPHGWVSGGTPRLEVLSEEELERREGERERAIRRLRRETARQLPVRRRR</sequence>
<feature type="compositionally biased region" description="Polar residues" evidence="1">
    <location>
        <begin position="16"/>
        <end position="29"/>
    </location>
</feature>
<proteinExistence type="predicted"/>
<feature type="compositionally biased region" description="Basic and acidic residues" evidence="1">
    <location>
        <begin position="208"/>
        <end position="219"/>
    </location>
</feature>
<dbReference type="STRING" id="1858805.M5FTJ0"/>
<dbReference type="HOGENOM" id="CLU_032229_1_0_1"/>
<dbReference type="GO" id="GO:0006338">
    <property type="term" value="P:chromatin remodeling"/>
    <property type="evidence" value="ECO:0007669"/>
    <property type="project" value="InterPro"/>
</dbReference>
<dbReference type="AlphaFoldDB" id="M5FTJ0"/>
<feature type="region of interest" description="Disordered" evidence="1">
    <location>
        <begin position="1"/>
        <end position="67"/>
    </location>
</feature>
<feature type="compositionally biased region" description="Low complexity" evidence="1">
    <location>
        <begin position="84"/>
        <end position="96"/>
    </location>
</feature>